<proteinExistence type="predicted"/>
<dbReference type="EMBL" id="CM041549">
    <property type="protein sequence ID" value="KAI3357451.1"/>
    <property type="molecule type" value="Genomic_DNA"/>
</dbReference>
<comment type="caution">
    <text evidence="1">The sequence shown here is derived from an EMBL/GenBank/DDBJ whole genome shotgun (WGS) entry which is preliminary data.</text>
</comment>
<keyword evidence="2" id="KW-1185">Reference proteome</keyword>
<reference evidence="1" key="1">
    <citation type="submission" date="2022-04" db="EMBL/GenBank/DDBJ databases">
        <title>Jade perch genome.</title>
        <authorList>
            <person name="Chao B."/>
        </authorList>
    </citation>
    <scope>NUCLEOTIDE SEQUENCE</scope>
    <source>
        <strain evidence="1">CB-2022</strain>
    </source>
</reference>
<evidence type="ECO:0000313" key="1">
    <source>
        <dbReference type="EMBL" id="KAI3357451.1"/>
    </source>
</evidence>
<sequence>MAMEPAAEIQLLRSQKANLIDILSADADFVLQHADSRFLLSPHSYRQVKACRTPSEKVTELLDHIIQRGPETVQGLLELLKDQALQDTFPRLCFIKHLQVNTPSPGSRLVKEKQLMIVARAIGRSWREIGRLALDIPSVKLEQIEEDHFLLVERVFAMLRYWCTCQREKATPAQLHSLLSQEEWALPPESIDFLSVLKIHQVFNSKDMADMFPSDRQPAKLRDLNEPLIDHSEGQLFLNEAFKIIIEEVLCKGTDVKQKVCEWKEPEELAQLLDLQLRATGEPQHRVLQRVKDVAKYSIKTSHPRFFNQQFGGVDYHSLAGRFLTEALNTNLFTYEVAPVFVLMETEVLRGLRQLVGWTAGDGIFCPGGSTSNMYAMNLARYQLFPEVKSQGLWSLPRLTIFTSSQSHYSVKKGAAFLGIGIDNVITVKVDDGGRMIPEDLDEKIKLSKFQGAVPFLVSCTSGTTVQGAFDPLDLIADVCEKHKLWMHVDAAWGGSVLFSKQHRYLMKGVDRANSVAWNPHKMLVAGLQCSALLLQDTTNLLKQCHSANATYLFQQDKFYDVNLDIGDKSVQCSRKVDCLKLWLMWKAVGSLGLEERVDKAFMHARYLVEQMKKREGFHLLHEPEFVNVCFWFIPPSMRGKEDSADYQERLAKVAPVIKERMVKQGTMMVGYQPLADKAGLLGCEAVLSSMALMQANNIPGQKRMMSSLGQGHRSSPESHQTHSQHSHNHHGHQGHHGQGHHSHMGHPSTGSCPPLLIRKDGDYHSSRVLDGKNMQANQNMQPKKKHKKSGSSHKVKEKVQHLLPQIDMDDDSSLKVQKNFICDHCYGAFRSSYHLKRHILTHTGEKPFACDACDMRFIQRYHLDRHKRVHSGEKPYQCDRCHQLVSFFVNNVNWINYCQSYFSADFERLPSFQKYFVQRRANYVLPLRRTCEALVTPGRLCGGVSMSANFPGAKSHGVPQDTEMDVALQELMAITEMQFEVPCEGSYETTQYQTMEPMVPMGGYGMAQSHSEPPPAACELSTADAYDGCYSEEVPTCHRLSSNAEAMYGHSEPQLNQRMVPVSSHTQPPLMAPRDQMNMSGTSHGHRRANACFSQGLSRHMLWSSHARSADDLESDSGLSLGSSPPLASPDNPVGGVPGYHSVDIGMTYSDGEPDGMTERTRGAHTHYSMDYQSQSHSYLHSGAHQSYFSPQPSLSHAQPNAPTSWSVKQQGQAPALSNLYVDSGVSSRGSSQHNMYTKPQGSVSTPTPLSRDERRARALKIPFPMEKIINLPVDDFNELLTQYTLTDTQLALVRDIRRRGKNKVAAQNCRKRKLESIIHLERELNQLQAQREHLAQERLEFQRSLGFIKCRLADLYSQVFSHLRDEDGQPYSIDEYSLQQTPDGKVYLVPHTTMQKREQC</sequence>
<dbReference type="Proteomes" id="UP000831701">
    <property type="component" value="Chromosome 19"/>
</dbReference>
<organism evidence="1 2">
    <name type="scientific">Scortum barcoo</name>
    <name type="common">barcoo grunter</name>
    <dbReference type="NCBI Taxonomy" id="214431"/>
    <lineage>
        <taxon>Eukaryota</taxon>
        <taxon>Metazoa</taxon>
        <taxon>Chordata</taxon>
        <taxon>Craniata</taxon>
        <taxon>Vertebrata</taxon>
        <taxon>Euteleostomi</taxon>
        <taxon>Actinopterygii</taxon>
        <taxon>Neopterygii</taxon>
        <taxon>Teleostei</taxon>
        <taxon>Neoteleostei</taxon>
        <taxon>Acanthomorphata</taxon>
        <taxon>Eupercaria</taxon>
        <taxon>Centrarchiformes</taxon>
        <taxon>Terapontoidei</taxon>
        <taxon>Terapontidae</taxon>
        <taxon>Scortum</taxon>
    </lineage>
</organism>
<gene>
    <name evidence="1" type="ORF">L3Q82_015883</name>
</gene>
<accession>A0ACB8VPJ4</accession>
<evidence type="ECO:0000313" key="2">
    <source>
        <dbReference type="Proteomes" id="UP000831701"/>
    </source>
</evidence>
<name>A0ACB8VPJ4_9TELE</name>
<protein>
    <submittedName>
        <fullName evidence="1">Uncharacterized protein</fullName>
    </submittedName>
</protein>